<keyword evidence="14 19" id="KW-0472">Membrane</keyword>
<keyword evidence="8 18" id="KW-0479">Metal-binding</keyword>
<feature type="domain" description="Cytochrome oxidase subunit II copper A binding" evidence="20">
    <location>
        <begin position="114"/>
        <end position="226"/>
    </location>
</feature>
<keyword evidence="6" id="KW-0679">Respiratory chain</keyword>
<accession>A0ABV7TBC3</accession>
<dbReference type="InterPro" id="IPR001505">
    <property type="entry name" value="Copper_CuA"/>
</dbReference>
<keyword evidence="7 19" id="KW-0812">Transmembrane</keyword>
<dbReference type="InterPro" id="IPR002429">
    <property type="entry name" value="CcO_II-like_C"/>
</dbReference>
<evidence type="ECO:0000313" key="23">
    <source>
        <dbReference type="Proteomes" id="UP001595630"/>
    </source>
</evidence>
<evidence type="ECO:0000256" key="12">
    <source>
        <dbReference type="ARBA" id="ARBA00023004"/>
    </source>
</evidence>
<dbReference type="PROSITE" id="PS51257">
    <property type="entry name" value="PROKAR_LIPOPROTEIN"/>
    <property type="match status" value="1"/>
</dbReference>
<evidence type="ECO:0000256" key="11">
    <source>
        <dbReference type="ARBA" id="ARBA00022989"/>
    </source>
</evidence>
<comment type="similarity">
    <text evidence="2">Belongs to the cytochrome c oxidase subunit 2 family.</text>
</comment>
<organism evidence="22 23">
    <name type="scientific">Stutzerimonas tarimensis</name>
    <dbReference type="NCBI Taxonomy" id="1507735"/>
    <lineage>
        <taxon>Bacteria</taxon>
        <taxon>Pseudomonadati</taxon>
        <taxon>Pseudomonadota</taxon>
        <taxon>Gammaproteobacteria</taxon>
        <taxon>Pseudomonadales</taxon>
        <taxon>Pseudomonadaceae</taxon>
        <taxon>Stutzerimonas</taxon>
    </lineage>
</organism>
<evidence type="ECO:0000256" key="16">
    <source>
        <dbReference type="ARBA" id="ARBA00031399"/>
    </source>
</evidence>
<sequence>MIKWTILALAVPLLAACSGPQSILDPAGPAARQVATVWWFMFGVASVVWVGVSLLWIYALARKPRHTSAKQARAINRRWVISGGIVLPTVSIILLLLFGVPTGRSMIPLPVEGQDPLVIEVTGHQWWWEVHYPESGVTTANQFIVPVGRPLDVHLTSADVIHSFWVPRLGGKRDMVPGRIHEIRLEASHAGVFRGQCSEFCGAQHTRMILHVEALEPEGFDTWLSERQSFASPALPPGAAGEEFRDTCGQCHRVAGITEGARAPDLTDLASRPTLGAGTLENDSEGLRRWLREHQDIKAGNAMPAHDDIDDDILEQIAAWLETLAP</sequence>
<evidence type="ECO:0000256" key="1">
    <source>
        <dbReference type="ARBA" id="ARBA00004141"/>
    </source>
</evidence>
<evidence type="ECO:0000256" key="18">
    <source>
        <dbReference type="PROSITE-ProRule" id="PRU00433"/>
    </source>
</evidence>
<dbReference type="Gene3D" id="1.10.287.90">
    <property type="match status" value="1"/>
</dbReference>
<evidence type="ECO:0000256" key="8">
    <source>
        <dbReference type="ARBA" id="ARBA00022723"/>
    </source>
</evidence>
<keyword evidence="11 19" id="KW-1133">Transmembrane helix</keyword>
<dbReference type="Pfam" id="PF00116">
    <property type="entry name" value="COX2"/>
    <property type="match status" value="1"/>
</dbReference>
<feature type="transmembrane region" description="Helical" evidence="19">
    <location>
        <begin position="36"/>
        <end position="58"/>
    </location>
</feature>
<name>A0ABV7TBC3_9GAMM</name>
<dbReference type="PROSITE" id="PS50857">
    <property type="entry name" value="COX2_CUA"/>
    <property type="match status" value="1"/>
</dbReference>
<dbReference type="PROSITE" id="PS00078">
    <property type="entry name" value="COX2"/>
    <property type="match status" value="1"/>
</dbReference>
<proteinExistence type="inferred from homology"/>
<comment type="caution">
    <text evidence="22">The sequence shown here is derived from an EMBL/GenBank/DDBJ whole genome shotgun (WGS) entry which is preliminary data.</text>
</comment>
<dbReference type="Gene3D" id="2.60.40.420">
    <property type="entry name" value="Cupredoxins - blue copper proteins"/>
    <property type="match status" value="1"/>
</dbReference>
<comment type="subcellular location">
    <subcellularLocation>
        <location evidence="1">Membrane</location>
        <topology evidence="1">Multi-pass membrane protein</topology>
    </subcellularLocation>
</comment>
<comment type="function">
    <text evidence="15">Subunits I and II form the functional core of the enzyme complex. Electrons originating in cytochrome c are transferred via heme a and Cu(A) to the binuclear center formed by heme a3 and Cu(B).</text>
</comment>
<dbReference type="SUPFAM" id="SSF46626">
    <property type="entry name" value="Cytochrome c"/>
    <property type="match status" value="1"/>
</dbReference>
<evidence type="ECO:0000256" key="17">
    <source>
        <dbReference type="ARBA" id="ARBA00047816"/>
    </source>
</evidence>
<dbReference type="CDD" id="cd04213">
    <property type="entry name" value="CuRO_CcO_Caa3_II"/>
    <property type="match status" value="1"/>
</dbReference>
<dbReference type="Proteomes" id="UP001595630">
    <property type="component" value="Unassembled WGS sequence"/>
</dbReference>
<protein>
    <recommendedName>
        <fullName evidence="3">cytochrome-c oxidase</fullName>
        <ecNumber evidence="3">7.1.1.9</ecNumber>
    </recommendedName>
    <alternativeName>
        <fullName evidence="16">Cytochrome aa3 subunit 2</fullName>
    </alternativeName>
</protein>
<dbReference type="SUPFAM" id="SSF49503">
    <property type="entry name" value="Cupredoxins"/>
    <property type="match status" value="1"/>
</dbReference>
<dbReference type="InterPro" id="IPR036257">
    <property type="entry name" value="Cyt_c_oxidase_su2_TM_sf"/>
</dbReference>
<evidence type="ECO:0000313" key="22">
    <source>
        <dbReference type="EMBL" id="MFC3609645.1"/>
    </source>
</evidence>
<keyword evidence="13" id="KW-0186">Copper</keyword>
<evidence type="ECO:0000256" key="19">
    <source>
        <dbReference type="SAM" id="Phobius"/>
    </source>
</evidence>
<dbReference type="InterPro" id="IPR008972">
    <property type="entry name" value="Cupredoxin"/>
</dbReference>
<dbReference type="RefSeq" id="WP_386367432.1">
    <property type="nucleotide sequence ID" value="NZ_JBHRXZ010000029.1"/>
</dbReference>
<dbReference type="PANTHER" id="PTHR22888:SF9">
    <property type="entry name" value="CYTOCHROME C OXIDASE SUBUNIT 2"/>
    <property type="match status" value="1"/>
</dbReference>
<dbReference type="Pfam" id="PF00034">
    <property type="entry name" value="Cytochrom_C"/>
    <property type="match status" value="1"/>
</dbReference>
<dbReference type="EC" id="7.1.1.9" evidence="3"/>
<dbReference type="InterPro" id="IPR036909">
    <property type="entry name" value="Cyt_c-like_dom_sf"/>
</dbReference>
<evidence type="ECO:0000256" key="3">
    <source>
        <dbReference type="ARBA" id="ARBA00012949"/>
    </source>
</evidence>
<evidence type="ECO:0000259" key="20">
    <source>
        <dbReference type="PROSITE" id="PS50857"/>
    </source>
</evidence>
<reference evidence="23" key="1">
    <citation type="journal article" date="2019" name="Int. J. Syst. Evol. Microbiol.">
        <title>The Global Catalogue of Microorganisms (GCM) 10K type strain sequencing project: providing services to taxonomists for standard genome sequencing and annotation.</title>
        <authorList>
            <consortium name="The Broad Institute Genomics Platform"/>
            <consortium name="The Broad Institute Genome Sequencing Center for Infectious Disease"/>
            <person name="Wu L."/>
            <person name="Ma J."/>
        </authorList>
    </citation>
    <scope>NUCLEOTIDE SEQUENCE [LARGE SCALE GENOMIC DNA]</scope>
    <source>
        <strain evidence="23">KCTC 42447</strain>
    </source>
</reference>
<evidence type="ECO:0000256" key="2">
    <source>
        <dbReference type="ARBA" id="ARBA00007866"/>
    </source>
</evidence>
<dbReference type="PANTHER" id="PTHR22888">
    <property type="entry name" value="CYTOCHROME C OXIDASE, SUBUNIT II"/>
    <property type="match status" value="1"/>
</dbReference>
<gene>
    <name evidence="22" type="primary">coxB</name>
    <name evidence="22" type="ORF">ACFOMF_17900</name>
</gene>
<evidence type="ECO:0000256" key="9">
    <source>
        <dbReference type="ARBA" id="ARBA00022967"/>
    </source>
</evidence>
<dbReference type="EMBL" id="JBHRXZ010000029">
    <property type="protein sequence ID" value="MFC3609645.1"/>
    <property type="molecule type" value="Genomic_DNA"/>
</dbReference>
<dbReference type="InterPro" id="IPR045187">
    <property type="entry name" value="CcO_II"/>
</dbReference>
<feature type="domain" description="Cytochrome c" evidence="21">
    <location>
        <begin position="236"/>
        <end position="325"/>
    </location>
</feature>
<keyword evidence="5 18" id="KW-0349">Heme</keyword>
<keyword evidence="9" id="KW-1278">Translocase</keyword>
<feature type="transmembrane region" description="Helical" evidence="19">
    <location>
        <begin position="79"/>
        <end position="100"/>
    </location>
</feature>
<comment type="catalytic activity">
    <reaction evidence="17">
        <text>4 Fe(II)-[cytochrome c] + O2 + 8 H(+)(in) = 4 Fe(III)-[cytochrome c] + 2 H2O + 4 H(+)(out)</text>
        <dbReference type="Rhea" id="RHEA:11436"/>
        <dbReference type="Rhea" id="RHEA-COMP:10350"/>
        <dbReference type="Rhea" id="RHEA-COMP:14399"/>
        <dbReference type="ChEBI" id="CHEBI:15377"/>
        <dbReference type="ChEBI" id="CHEBI:15378"/>
        <dbReference type="ChEBI" id="CHEBI:15379"/>
        <dbReference type="ChEBI" id="CHEBI:29033"/>
        <dbReference type="ChEBI" id="CHEBI:29034"/>
        <dbReference type="EC" id="7.1.1.9"/>
    </reaction>
</comment>
<evidence type="ECO:0000259" key="21">
    <source>
        <dbReference type="PROSITE" id="PS51007"/>
    </source>
</evidence>
<evidence type="ECO:0000256" key="14">
    <source>
        <dbReference type="ARBA" id="ARBA00023136"/>
    </source>
</evidence>
<evidence type="ECO:0000256" key="5">
    <source>
        <dbReference type="ARBA" id="ARBA00022617"/>
    </source>
</evidence>
<keyword evidence="23" id="KW-1185">Reference proteome</keyword>
<evidence type="ECO:0000256" key="10">
    <source>
        <dbReference type="ARBA" id="ARBA00022982"/>
    </source>
</evidence>
<evidence type="ECO:0000256" key="15">
    <source>
        <dbReference type="ARBA" id="ARBA00024688"/>
    </source>
</evidence>
<evidence type="ECO:0000256" key="13">
    <source>
        <dbReference type="ARBA" id="ARBA00023008"/>
    </source>
</evidence>
<evidence type="ECO:0000256" key="4">
    <source>
        <dbReference type="ARBA" id="ARBA00022448"/>
    </source>
</evidence>
<dbReference type="InterPro" id="IPR034236">
    <property type="entry name" value="CuRO_CcO_Caa3_II"/>
</dbReference>
<keyword evidence="10" id="KW-0249">Electron transport</keyword>
<keyword evidence="4" id="KW-0813">Transport</keyword>
<keyword evidence="12 18" id="KW-0408">Iron</keyword>
<dbReference type="PROSITE" id="PS51007">
    <property type="entry name" value="CYTC"/>
    <property type="match status" value="1"/>
</dbReference>
<evidence type="ECO:0000256" key="7">
    <source>
        <dbReference type="ARBA" id="ARBA00022692"/>
    </source>
</evidence>
<dbReference type="NCBIfam" id="TIGR02866">
    <property type="entry name" value="CoxB"/>
    <property type="match status" value="1"/>
</dbReference>
<evidence type="ECO:0000256" key="6">
    <source>
        <dbReference type="ARBA" id="ARBA00022660"/>
    </source>
</evidence>
<dbReference type="InterPro" id="IPR009056">
    <property type="entry name" value="Cyt_c-like_dom"/>
</dbReference>
<dbReference type="InterPro" id="IPR014222">
    <property type="entry name" value="Cyt_c_oxidase_su2"/>
</dbReference>